<proteinExistence type="predicted"/>
<reference evidence="1" key="1">
    <citation type="journal article" date="2021" name="Viruses">
        <title>Identification and Full Characterisation of Two Novel Crustacean Infecting Members of the Family Nudiviridae Provides Support for Two Subfamilies.</title>
        <authorList>
            <person name="Bateman K.S."/>
            <person name="Kerr R."/>
            <person name="Stentiford G.D."/>
            <person name="Bean T.P."/>
            <person name="Hooper C."/>
            <person name="Van Eynde B."/>
            <person name="Delbare D."/>
            <person name="Bojko J."/>
            <person name="Christiaens O."/>
            <person name="Taning C.N.T."/>
            <person name="Smagghe G."/>
            <person name="van Oers M.M."/>
            <person name="van Aerle R."/>
        </authorList>
    </citation>
    <scope>NUCLEOTIDE SEQUENCE</scope>
    <source>
        <strain evidence="1">AN2</strain>
    </source>
</reference>
<evidence type="ECO:0000313" key="1">
    <source>
        <dbReference type="EMBL" id="UBZ25664.1"/>
    </source>
</evidence>
<organism evidence="1 2">
    <name type="scientific">Carcinus maenas nudivirus</name>
    <dbReference type="NCBI Taxonomy" id="2880837"/>
    <lineage>
        <taxon>Viruses</taxon>
        <taxon>Viruses incertae sedis</taxon>
        <taxon>Naldaviricetes</taxon>
        <taxon>Lefavirales</taxon>
        <taxon>Nudiviridae</taxon>
        <taxon>Gammanudivirus</taxon>
        <taxon>Gammanudivirus cameanadis</taxon>
    </lineage>
</organism>
<name>A0AAE9BYX0_9VIRU</name>
<protein>
    <submittedName>
        <fullName evidence="1">Uncharacterized protein</fullName>
    </submittedName>
</protein>
<evidence type="ECO:0000313" key="2">
    <source>
        <dbReference type="Proteomes" id="UP000830962"/>
    </source>
</evidence>
<accession>A0AAE9BYX0</accession>
<sequence length="517" mass="60479">MLMISTLLNDYKKHIDEALMQLSNSKSSIIEFQSIIFNIITQLKEMGNQARQKLQLETSVSIENENKKEEYVKELGNYLARKNQLEQSDDEDALNENQRELDIVIENVERVSKIINDIENHPFQTKYIPKYSALERFLKTSFKNMENIRKSLEEDRNMLTADSAEIREGLIKLSQNIMSKILKDNTDISVVNTTISSIQSKLDTINLKINKYNILIDSFNNMSESLKMMQLSYVDSNKRRRRIYFININDYISTLEKHSTYKMDYDPIKKMIDEFFMKTQLQIPVSIINIEAPDLTFKKELYSTEVMDYETTAGFDFNADTFKPPEPDDMGGADLPDNINDDRYTIKLTNADWNNGDISFNLLIRYIEVCSRVGGIKTKVNNMQKTTDFTVNMYIGEFNFVLYKAGMNDLYIYNLQNTEQKLPKYMLDIIQTFKNVYSYSYLGSFDYVRVAGLMSLFVVNQYDPTHWKKSLKTKELMKNTIRTNSIETLMSKTDVMDEDIVFDSIKSTFKTKKRKYN</sequence>
<dbReference type="Proteomes" id="UP000830962">
    <property type="component" value="Segment"/>
</dbReference>
<keyword evidence="2" id="KW-1185">Reference proteome</keyword>
<dbReference type="EMBL" id="MZ311578">
    <property type="protein sequence ID" value="UBZ25664.1"/>
    <property type="molecule type" value="Genomic_DNA"/>
</dbReference>
<gene>
    <name evidence="1" type="ORF">CmNV_073</name>
</gene>